<sequence>MRMNIKAQQDTKNRPALANPSPEYDTMPAIHIPYPPLVIKAGAHARKLLARQGLPAASVTTLPGAAGGPKAIGITGLDQAVFEWLNRSPRRRELVGASIGGWRFACAMQAEPRQALARLAERYTDETYATKIGVADITRQTRLMLDEVLSPAARAALIDHPHYQLSLLLVRSHGMLASEARAALLGGLALSAALNTLSRGLLRHAFSRVICHDPRSDLRFKPEDSIPTLCQPLGMDNLDAALMGTIAIPGVLSGVQLPGAPAATYRDGGLTDYHLDFPFAHGDDIVLYPHFTERIVPGWFDKFLPWRGSSPAHHANTVLIAPSRDYLARLPGGKLPDRQDFHRYLGRDAQRQQVWRQATAESQRLGDAFMAWLERPDLGQVQAL</sequence>
<dbReference type="SUPFAM" id="SSF52151">
    <property type="entry name" value="FabD/lysophospholipase-like"/>
    <property type="match status" value="1"/>
</dbReference>
<proteinExistence type="predicted"/>
<dbReference type="EMBL" id="JBHSEK010000009">
    <property type="protein sequence ID" value="MFC4490829.1"/>
    <property type="molecule type" value="Genomic_DNA"/>
</dbReference>
<gene>
    <name evidence="2" type="ORF">ACFO0R_14530</name>
</gene>
<feature type="compositionally biased region" description="Polar residues" evidence="1">
    <location>
        <begin position="1"/>
        <end position="10"/>
    </location>
</feature>
<name>A0ABV8ZSZ8_9NEIS</name>
<evidence type="ECO:0000313" key="3">
    <source>
        <dbReference type="Proteomes" id="UP001595999"/>
    </source>
</evidence>
<evidence type="ECO:0008006" key="4">
    <source>
        <dbReference type="Google" id="ProtNLM"/>
    </source>
</evidence>
<dbReference type="InterPro" id="IPR016035">
    <property type="entry name" value="Acyl_Trfase/lysoPLipase"/>
</dbReference>
<protein>
    <recommendedName>
        <fullName evidence="4">Patatin-like phospholipase family protein</fullName>
    </recommendedName>
</protein>
<dbReference type="RefSeq" id="WP_378124642.1">
    <property type="nucleotide sequence ID" value="NZ_JBHSEK010000009.1"/>
</dbReference>
<reference evidence="3" key="1">
    <citation type="journal article" date="2019" name="Int. J. Syst. Evol. Microbiol.">
        <title>The Global Catalogue of Microorganisms (GCM) 10K type strain sequencing project: providing services to taxonomists for standard genome sequencing and annotation.</title>
        <authorList>
            <consortium name="The Broad Institute Genomics Platform"/>
            <consortium name="The Broad Institute Genome Sequencing Center for Infectious Disease"/>
            <person name="Wu L."/>
            <person name="Ma J."/>
        </authorList>
    </citation>
    <scope>NUCLEOTIDE SEQUENCE [LARGE SCALE GENOMIC DNA]</scope>
    <source>
        <strain evidence="3">CGMCC 4.7608</strain>
    </source>
</reference>
<comment type="caution">
    <text evidence="2">The sequence shown here is derived from an EMBL/GenBank/DDBJ whole genome shotgun (WGS) entry which is preliminary data.</text>
</comment>
<evidence type="ECO:0000256" key="1">
    <source>
        <dbReference type="SAM" id="MobiDB-lite"/>
    </source>
</evidence>
<feature type="region of interest" description="Disordered" evidence="1">
    <location>
        <begin position="1"/>
        <end position="20"/>
    </location>
</feature>
<evidence type="ECO:0000313" key="2">
    <source>
        <dbReference type="EMBL" id="MFC4490829.1"/>
    </source>
</evidence>
<keyword evidence="3" id="KW-1185">Reference proteome</keyword>
<accession>A0ABV8ZSZ8</accession>
<organism evidence="2 3">
    <name type="scientific">Chromobacterium aquaticum</name>
    <dbReference type="NCBI Taxonomy" id="467180"/>
    <lineage>
        <taxon>Bacteria</taxon>
        <taxon>Pseudomonadati</taxon>
        <taxon>Pseudomonadota</taxon>
        <taxon>Betaproteobacteria</taxon>
        <taxon>Neisseriales</taxon>
        <taxon>Chromobacteriaceae</taxon>
        <taxon>Chromobacterium</taxon>
    </lineage>
</organism>
<dbReference type="Proteomes" id="UP001595999">
    <property type="component" value="Unassembled WGS sequence"/>
</dbReference>